<dbReference type="InterPro" id="IPR006311">
    <property type="entry name" value="TAT_signal"/>
</dbReference>
<dbReference type="OrthoDB" id="7614910at2"/>
<dbReference type="Pfam" id="PF09995">
    <property type="entry name" value="MPAB_Lcp_cat"/>
    <property type="match status" value="1"/>
</dbReference>
<accession>A0A4R2QBU9</accession>
<evidence type="ECO:0000313" key="3">
    <source>
        <dbReference type="Proteomes" id="UP000294911"/>
    </source>
</evidence>
<keyword evidence="3" id="KW-1185">Reference proteome</keyword>
<dbReference type="PANTHER" id="PTHR37539:SF1">
    <property type="entry name" value="ER-BOUND OXYGENASE MPAB_MPAB'_RUBBER OXYGENASE CATALYTIC DOMAIN-CONTAINING PROTEIN"/>
    <property type="match status" value="1"/>
</dbReference>
<reference evidence="2 3" key="1">
    <citation type="submission" date="2019-03" db="EMBL/GenBank/DDBJ databases">
        <title>Genomic Encyclopedia of Type Strains, Phase IV (KMG-IV): sequencing the most valuable type-strain genomes for metagenomic binning, comparative biology and taxonomic classification.</title>
        <authorList>
            <person name="Goeker M."/>
        </authorList>
    </citation>
    <scope>NUCLEOTIDE SEQUENCE [LARGE SCALE GENOMIC DNA]</scope>
    <source>
        <strain evidence="2 3">DSM 45765</strain>
    </source>
</reference>
<dbReference type="Proteomes" id="UP000294911">
    <property type="component" value="Unassembled WGS sequence"/>
</dbReference>
<proteinExistence type="predicted"/>
<comment type="caution">
    <text evidence="2">The sequence shown here is derived from an EMBL/GenBank/DDBJ whole genome shotgun (WGS) entry which is preliminary data.</text>
</comment>
<dbReference type="EMBL" id="SLXQ01000015">
    <property type="protein sequence ID" value="TCP45784.1"/>
    <property type="molecule type" value="Genomic_DNA"/>
</dbReference>
<dbReference type="AlphaFoldDB" id="A0A4R2QBU9"/>
<protein>
    <submittedName>
        <fullName evidence="2">Uncharacterized protein DUF2236</fullName>
    </submittedName>
</protein>
<gene>
    <name evidence="2" type="ORF">EV191_11564</name>
</gene>
<evidence type="ECO:0000259" key="1">
    <source>
        <dbReference type="Pfam" id="PF09995"/>
    </source>
</evidence>
<feature type="domain" description="ER-bound oxygenase mpaB/mpaB'/Rubber oxygenase catalytic" evidence="1">
    <location>
        <begin position="132"/>
        <end position="347"/>
    </location>
</feature>
<dbReference type="InterPro" id="IPR018713">
    <property type="entry name" value="MPAB/Lcp_cat_dom"/>
</dbReference>
<evidence type="ECO:0000313" key="2">
    <source>
        <dbReference type="EMBL" id="TCP45784.1"/>
    </source>
</evidence>
<dbReference type="PROSITE" id="PS51318">
    <property type="entry name" value="TAT"/>
    <property type="match status" value="1"/>
</dbReference>
<sequence length="407" mass="45633">MEDFSRRKMLATGGALGALGALGVAAPAAARPLWTWSPAGSVAGSGKGADPRWVWDDVADPLFANLLEKGNVPKFNELLRSWTKNNQPLPPGMPADIRDFLESARQLPAWVDQDKLTVVDEFNKKRGLYFGALYGFGSGMVSTAIPKEARAVYYSLGGWDLRDRLSKTAKLGYDICNAQPYAPENEIIVTCLKTRMIHAAIRHLLPQSSGWQGSADEEIPISQADMMVTWHSLPTHVNRLMTRWEIPVSAEESEAFLHTWQVCAYMLGIKEEYIPASWNEAEEQAKQVFDPVLAPTPEGIKLADQITSMGDRIDGTIMSKGVLESFTRYTLGDEVADFLEIPRHFFWDNLLKRGWPLFIKAREGLIEFPMGPEVFDNFDEILRKVALFYLSEGKKISIEIPERNRPE</sequence>
<name>A0A4R2QBU9_9PSEU</name>
<dbReference type="InterPro" id="IPR037473">
    <property type="entry name" value="Lcp-like"/>
</dbReference>
<dbReference type="PANTHER" id="PTHR37539">
    <property type="entry name" value="SECRETED PROTEIN-RELATED"/>
    <property type="match status" value="1"/>
</dbReference>
<dbReference type="RefSeq" id="WP_132879898.1">
    <property type="nucleotide sequence ID" value="NZ_SLXQ01000015.1"/>
</dbReference>
<dbReference type="GO" id="GO:0016491">
    <property type="term" value="F:oxidoreductase activity"/>
    <property type="evidence" value="ECO:0007669"/>
    <property type="project" value="InterPro"/>
</dbReference>
<organism evidence="2 3">
    <name type="scientific">Tamaricihabitans halophyticus</name>
    <dbReference type="NCBI Taxonomy" id="1262583"/>
    <lineage>
        <taxon>Bacteria</taxon>
        <taxon>Bacillati</taxon>
        <taxon>Actinomycetota</taxon>
        <taxon>Actinomycetes</taxon>
        <taxon>Pseudonocardiales</taxon>
        <taxon>Pseudonocardiaceae</taxon>
        <taxon>Tamaricihabitans</taxon>
    </lineage>
</organism>